<reference evidence="2 3" key="1">
    <citation type="submission" date="2020-02" db="EMBL/GenBank/DDBJ databases">
        <authorList>
            <person name="Ferguson B K."/>
        </authorList>
    </citation>
    <scope>NUCLEOTIDE SEQUENCE [LARGE SCALE GENOMIC DNA]</scope>
</reference>
<evidence type="ECO:0000256" key="1">
    <source>
        <dbReference type="SAM" id="MobiDB-lite"/>
    </source>
</evidence>
<dbReference type="Proteomes" id="UP000479190">
    <property type="component" value="Unassembled WGS sequence"/>
</dbReference>
<proteinExistence type="predicted"/>
<sequence>MVAKLEQSYVARRHCSSTSASGMTQSARDELQHVEPRVYSAALYTYTSTSLIYLPHHIQIHVSSTTTCGVDIGVREHDCI</sequence>
<dbReference type="AlphaFoldDB" id="A0A6H5ITJ3"/>
<accession>A0A6H5ITJ3</accession>
<feature type="compositionally biased region" description="Polar residues" evidence="1">
    <location>
        <begin position="16"/>
        <end position="26"/>
    </location>
</feature>
<protein>
    <submittedName>
        <fullName evidence="2">Uncharacterized protein</fullName>
    </submittedName>
</protein>
<feature type="region of interest" description="Disordered" evidence="1">
    <location>
        <begin position="1"/>
        <end position="28"/>
    </location>
</feature>
<evidence type="ECO:0000313" key="3">
    <source>
        <dbReference type="Proteomes" id="UP000479190"/>
    </source>
</evidence>
<keyword evidence="3" id="KW-1185">Reference proteome</keyword>
<dbReference type="EMBL" id="CADCXV010001016">
    <property type="protein sequence ID" value="CAB0040300.1"/>
    <property type="molecule type" value="Genomic_DNA"/>
</dbReference>
<organism evidence="2 3">
    <name type="scientific">Trichogramma brassicae</name>
    <dbReference type="NCBI Taxonomy" id="86971"/>
    <lineage>
        <taxon>Eukaryota</taxon>
        <taxon>Metazoa</taxon>
        <taxon>Ecdysozoa</taxon>
        <taxon>Arthropoda</taxon>
        <taxon>Hexapoda</taxon>
        <taxon>Insecta</taxon>
        <taxon>Pterygota</taxon>
        <taxon>Neoptera</taxon>
        <taxon>Endopterygota</taxon>
        <taxon>Hymenoptera</taxon>
        <taxon>Apocrita</taxon>
        <taxon>Proctotrupomorpha</taxon>
        <taxon>Chalcidoidea</taxon>
        <taxon>Trichogrammatidae</taxon>
        <taxon>Trichogramma</taxon>
    </lineage>
</organism>
<gene>
    <name evidence="2" type="ORF">TBRA_LOCUS12024</name>
</gene>
<name>A0A6H5ITJ3_9HYME</name>
<evidence type="ECO:0000313" key="2">
    <source>
        <dbReference type="EMBL" id="CAB0040300.1"/>
    </source>
</evidence>